<keyword evidence="2" id="KW-0117">Actin capping</keyword>
<dbReference type="GeneTree" id="ENSGT00950000183119"/>
<dbReference type="Gene3D" id="3.30.1140.60">
    <property type="entry name" value="F-actin capping protein, alpha subunit"/>
    <property type="match status" value="1"/>
</dbReference>
<dbReference type="InterPro" id="IPR002189">
    <property type="entry name" value="CapZ_alpha"/>
</dbReference>
<dbReference type="SUPFAM" id="SSF90096">
    <property type="entry name" value="Subunits of heterodimeric actin filament capping protein Capz"/>
    <property type="match status" value="1"/>
</dbReference>
<keyword evidence="1 2" id="KW-0009">Actin-binding</keyword>
<reference evidence="3" key="3">
    <citation type="submission" date="2025-09" db="UniProtKB">
        <authorList>
            <consortium name="Ensembl"/>
        </authorList>
    </citation>
    <scope>IDENTIFICATION</scope>
</reference>
<dbReference type="Proteomes" id="UP000694620">
    <property type="component" value="Chromosome 12"/>
</dbReference>
<dbReference type="InterPro" id="IPR042276">
    <property type="entry name" value="CapZ_alpha/beta_2"/>
</dbReference>
<dbReference type="PANTHER" id="PTHR10653:SF5">
    <property type="entry name" value="F-ACTIN-CAPPING PROTEIN SUBUNIT ALPHA-1"/>
    <property type="match status" value="1"/>
</dbReference>
<name>A0A8C4TIR7_ERPCA</name>
<dbReference type="GO" id="GO:0051016">
    <property type="term" value="P:barbed-end actin filament capping"/>
    <property type="evidence" value="ECO:0007669"/>
    <property type="project" value="UniProtKB-UniRule"/>
</dbReference>
<keyword evidence="4" id="KW-1185">Reference proteome</keyword>
<dbReference type="GO" id="GO:0030036">
    <property type="term" value="P:actin cytoskeleton organization"/>
    <property type="evidence" value="ECO:0007669"/>
    <property type="project" value="TreeGrafter"/>
</dbReference>
<evidence type="ECO:0000313" key="3">
    <source>
        <dbReference type="Ensembl" id="ENSECRP00000033040.1"/>
    </source>
</evidence>
<dbReference type="Ensembl" id="ENSECRT00000033764.1">
    <property type="protein sequence ID" value="ENSECRP00000033040.1"/>
    <property type="gene ID" value="ENSECRG00000022365.1"/>
</dbReference>
<dbReference type="GO" id="GO:0030863">
    <property type="term" value="C:cortical cytoskeleton"/>
    <property type="evidence" value="ECO:0007669"/>
    <property type="project" value="TreeGrafter"/>
</dbReference>
<comment type="subunit">
    <text evidence="2">Heterodimer of an alpha and a beta subunit.</text>
</comment>
<proteinExistence type="inferred from homology"/>
<dbReference type="Gene3D" id="3.90.1150.210">
    <property type="entry name" value="F-actin capping protein, beta subunit"/>
    <property type="match status" value="1"/>
</dbReference>
<protein>
    <recommendedName>
        <fullName evidence="2">F-actin-capping protein subunit alpha</fullName>
    </recommendedName>
</protein>
<dbReference type="InterPro" id="IPR037282">
    <property type="entry name" value="CapZ_alpha/beta"/>
</dbReference>
<sequence>MADFKEPLLDEEELREFNERFNDVRLLLNNDNLLRDGAAHAFAQYNMDQFTPMEILVREDFLTPKNKLSFKFDHLRKEASDSQSYDGESDLRPWRDACDDALRAYVKEHYPNGVCTVYGKMSEGEQRLLILYIYIYILWDTAGLSSWQIPPGRQVDSCRQHSGALSSSRASWTVEFFITALLNTMGPTGAAAERLRDFDFTYNPEVRLSHGDRGNDVLLG</sequence>
<dbReference type="AlphaFoldDB" id="A0A8C4TIR7"/>
<organism evidence="3 4">
    <name type="scientific">Erpetoichthys calabaricus</name>
    <name type="common">Rope fish</name>
    <name type="synonym">Calamoichthys calabaricus</name>
    <dbReference type="NCBI Taxonomy" id="27687"/>
    <lineage>
        <taxon>Eukaryota</taxon>
        <taxon>Metazoa</taxon>
        <taxon>Chordata</taxon>
        <taxon>Craniata</taxon>
        <taxon>Vertebrata</taxon>
        <taxon>Euteleostomi</taxon>
        <taxon>Actinopterygii</taxon>
        <taxon>Polypteriformes</taxon>
        <taxon>Polypteridae</taxon>
        <taxon>Erpetoichthys</taxon>
    </lineage>
</organism>
<evidence type="ECO:0000256" key="1">
    <source>
        <dbReference type="ARBA" id="ARBA00023203"/>
    </source>
</evidence>
<dbReference type="PANTHER" id="PTHR10653">
    <property type="entry name" value="F-ACTIN-CAPPING PROTEIN SUBUNIT ALPHA"/>
    <property type="match status" value="1"/>
</dbReference>
<accession>A0A8C4TIR7</accession>
<dbReference type="GO" id="GO:0008290">
    <property type="term" value="C:F-actin capping protein complex"/>
    <property type="evidence" value="ECO:0007669"/>
    <property type="project" value="UniProtKB-UniRule"/>
</dbReference>
<reference evidence="3" key="2">
    <citation type="submission" date="2025-08" db="UniProtKB">
        <authorList>
            <consortium name="Ensembl"/>
        </authorList>
    </citation>
    <scope>IDENTIFICATION</scope>
</reference>
<evidence type="ECO:0000313" key="4">
    <source>
        <dbReference type="Proteomes" id="UP000694620"/>
    </source>
</evidence>
<dbReference type="GO" id="GO:0051015">
    <property type="term" value="F:actin filament binding"/>
    <property type="evidence" value="ECO:0007669"/>
    <property type="project" value="TreeGrafter"/>
</dbReference>
<dbReference type="InterPro" id="IPR042489">
    <property type="entry name" value="CapZ_alpha_1"/>
</dbReference>
<comment type="function">
    <text evidence="2">F-actin-capping proteins bind in a Ca(2+)-independent manner to the fast growing ends of actin filaments (barbed end) thereby blocking the exchange of subunits at these ends. Unlike other capping proteins (such as gelsolin and severin), these proteins do not sever actin filaments.</text>
</comment>
<comment type="similarity">
    <text evidence="2">Belongs to the F-actin-capping protein alpha subunit family.</text>
</comment>
<reference evidence="3" key="1">
    <citation type="submission" date="2021-06" db="EMBL/GenBank/DDBJ databases">
        <authorList>
            <consortium name="Wellcome Sanger Institute Data Sharing"/>
        </authorList>
    </citation>
    <scope>NUCLEOTIDE SEQUENCE [LARGE SCALE GENOMIC DNA]</scope>
</reference>
<evidence type="ECO:0000256" key="2">
    <source>
        <dbReference type="RuleBase" id="RU365077"/>
    </source>
</evidence>
<dbReference type="Pfam" id="PF01267">
    <property type="entry name" value="F-actin_cap_A"/>
    <property type="match status" value="1"/>
</dbReference>